<keyword evidence="10" id="KW-1185">Reference proteome</keyword>
<keyword evidence="5 8" id="KW-1133">Transmembrane helix</keyword>
<evidence type="ECO:0000256" key="6">
    <source>
        <dbReference type="ARBA" id="ARBA00023136"/>
    </source>
</evidence>
<dbReference type="Proteomes" id="UP001172708">
    <property type="component" value="Unassembled WGS sequence"/>
</dbReference>
<accession>A0ABT8GGH3</accession>
<evidence type="ECO:0000256" key="4">
    <source>
        <dbReference type="ARBA" id="ARBA00022746"/>
    </source>
</evidence>
<name>A0ABT8GGH3_9MICO</name>
<dbReference type="InterPro" id="IPR017825">
    <property type="entry name" value="Lycopene_cyclase_dom"/>
</dbReference>
<keyword evidence="6 8" id="KW-0472">Membrane</keyword>
<proteinExistence type="predicted"/>
<dbReference type="EMBL" id="JAUHQA010000001">
    <property type="protein sequence ID" value="MDN4480536.1"/>
    <property type="molecule type" value="Genomic_DNA"/>
</dbReference>
<keyword evidence="4" id="KW-0125">Carotenoid biosynthesis</keyword>
<evidence type="ECO:0000313" key="9">
    <source>
        <dbReference type="EMBL" id="MDN4480536.1"/>
    </source>
</evidence>
<keyword evidence="7" id="KW-0413">Isomerase</keyword>
<comment type="caution">
    <text evidence="9">The sequence shown here is derived from an EMBL/GenBank/DDBJ whole genome shotgun (WGS) entry which is preliminary data.</text>
</comment>
<evidence type="ECO:0000256" key="7">
    <source>
        <dbReference type="ARBA" id="ARBA00023235"/>
    </source>
</evidence>
<evidence type="ECO:0000256" key="2">
    <source>
        <dbReference type="ARBA" id="ARBA00004829"/>
    </source>
</evidence>
<evidence type="ECO:0000313" key="10">
    <source>
        <dbReference type="Proteomes" id="UP001172708"/>
    </source>
</evidence>
<comment type="pathway">
    <text evidence="2">Carotenoid biosynthesis.</text>
</comment>
<evidence type="ECO:0000256" key="5">
    <source>
        <dbReference type="ARBA" id="ARBA00022989"/>
    </source>
</evidence>
<organism evidence="9 10">
    <name type="scientific">Demequina muriae</name>
    <dbReference type="NCBI Taxonomy" id="3051664"/>
    <lineage>
        <taxon>Bacteria</taxon>
        <taxon>Bacillati</taxon>
        <taxon>Actinomycetota</taxon>
        <taxon>Actinomycetes</taxon>
        <taxon>Micrococcales</taxon>
        <taxon>Demequinaceae</taxon>
        <taxon>Demequina</taxon>
    </lineage>
</organism>
<evidence type="ECO:0000256" key="8">
    <source>
        <dbReference type="SAM" id="Phobius"/>
    </source>
</evidence>
<protein>
    <submittedName>
        <fullName evidence="9">Lycopene cyclase domain-containing protein</fullName>
    </submittedName>
</protein>
<evidence type="ECO:0000256" key="1">
    <source>
        <dbReference type="ARBA" id="ARBA00004141"/>
    </source>
</evidence>
<evidence type="ECO:0000256" key="3">
    <source>
        <dbReference type="ARBA" id="ARBA00022692"/>
    </source>
</evidence>
<dbReference type="NCBIfam" id="TIGR03462">
    <property type="entry name" value="CarR_dom_SF"/>
    <property type="match status" value="1"/>
</dbReference>
<comment type="subcellular location">
    <subcellularLocation>
        <location evidence="1">Membrane</location>
        <topology evidence="1">Multi-pass membrane protein</topology>
    </subcellularLocation>
</comment>
<reference evidence="9" key="1">
    <citation type="submission" date="2023-06" db="EMBL/GenBank/DDBJ databases">
        <title>Egi l300058.</title>
        <authorList>
            <person name="Gao L."/>
            <person name="Fang B.-Z."/>
            <person name="Li W.-J."/>
        </authorList>
    </citation>
    <scope>NUCLEOTIDE SEQUENCE</scope>
    <source>
        <strain evidence="9">EGI L300058</strain>
    </source>
</reference>
<sequence>MTSWLYLGALTVSLLGLGTLDWRYRLALFVETRRTLATLASAVVVFLIWDLVGVGLGIFFRGDAPYMTGVLVAPEVPIEEVAFLTLLTYQTLLLWRAFSRARHARALQGGETS</sequence>
<keyword evidence="3 8" id="KW-0812">Transmembrane</keyword>
<feature type="transmembrane region" description="Helical" evidence="8">
    <location>
        <begin position="36"/>
        <end position="61"/>
    </location>
</feature>
<feature type="transmembrane region" description="Helical" evidence="8">
    <location>
        <begin position="6"/>
        <end position="24"/>
    </location>
</feature>
<gene>
    <name evidence="9" type="ORF">QQX02_06330</name>
</gene>
<feature type="transmembrane region" description="Helical" evidence="8">
    <location>
        <begin position="81"/>
        <end position="98"/>
    </location>
</feature>
<dbReference type="RefSeq" id="WP_301141953.1">
    <property type="nucleotide sequence ID" value="NZ_JAUHQA010000001.1"/>
</dbReference>